<proteinExistence type="predicted"/>
<feature type="chain" id="PRO_5030752391" evidence="5">
    <location>
        <begin position="23"/>
        <end position="548"/>
    </location>
</feature>
<dbReference type="RefSeq" id="WP_184060143.1">
    <property type="nucleotide sequence ID" value="NZ_JACIJK010000013.1"/>
</dbReference>
<accession>A0A7W9BGB9</accession>
<keyword evidence="1" id="KW-0472">Membrane</keyword>
<feature type="region of interest" description="Disordered" evidence="4">
    <location>
        <begin position="27"/>
        <end position="61"/>
    </location>
</feature>
<keyword evidence="9" id="KW-1185">Reference proteome</keyword>
<evidence type="ECO:0000256" key="5">
    <source>
        <dbReference type="SAM" id="SignalP"/>
    </source>
</evidence>
<dbReference type="Proteomes" id="UP000546200">
    <property type="component" value="Unassembled WGS sequence"/>
</dbReference>
<name>A0A7W9BGB9_9SPHN</name>
<evidence type="ECO:0000256" key="4">
    <source>
        <dbReference type="SAM" id="MobiDB-lite"/>
    </source>
</evidence>
<dbReference type="GO" id="GO:0098046">
    <property type="term" value="C:type V protein secretion system complex"/>
    <property type="evidence" value="ECO:0007669"/>
    <property type="project" value="TreeGrafter"/>
</dbReference>
<dbReference type="PANTHER" id="PTHR34597">
    <property type="entry name" value="SLR1661 PROTEIN"/>
    <property type="match status" value="1"/>
</dbReference>
<sequence>MIKRNSIAALAALAATVPAAQAQTTLDRVDPSKVAAQAPRDAEHPAEASAPTTVSPADTSASRSAPITVGAITIAGLQVLRPSDFADIFEIYVGRTLSPPALAGLADALAQRAREKGFVLASASIPAQPLTSGILRVDLDEGNIDAVRTRGGNNRAVIAALQPLVGHGPVRQAELERRLLIAGDIDGLWLRRSRVLREGTRTVLEVDILPDPFSASVGIDNSGSRLIGPLQADLTVRASQLLADDDILSITELVTPFEPSEFGYLRARYGKRISSDGTEIAVSASYARTHPGSYLLDRDIDGTSWTARLDLLHPLLRRRQASLWVSGNIGIRTVRQDRQEVLARRDRLTVARVGLNGFADWAGGRLRSSATLSQGLDLFDATRAGDPLASRRDADGTFTTVTFSADWTRPIVGRLSGQLAVASQVAFQPLLVSEEVGLGGSEFLRAYDYSERSGDQGTMISGELRWSVPGNIGFARKPILYGFVDTGSVSNLRDGFGGGTLVSVGGGVRSRLGEILDADIGVAVPLSGERYDSGNADPVVNFRLTRRF</sequence>
<dbReference type="Gene3D" id="2.40.160.50">
    <property type="entry name" value="membrane protein fhac: a member of the omp85/tpsb transporter family"/>
    <property type="match status" value="1"/>
</dbReference>
<evidence type="ECO:0000313" key="8">
    <source>
        <dbReference type="EMBL" id="MBB5716667.1"/>
    </source>
</evidence>
<feature type="domain" description="Haemolysin activator HlyB C-terminal" evidence="6">
    <location>
        <begin position="211"/>
        <end position="509"/>
    </location>
</feature>
<keyword evidence="1" id="KW-1134">Transmembrane beta strand</keyword>
<dbReference type="Pfam" id="PF03865">
    <property type="entry name" value="ShlB"/>
    <property type="match status" value="1"/>
</dbReference>
<dbReference type="Gene3D" id="3.10.20.310">
    <property type="entry name" value="membrane protein fhac"/>
    <property type="match status" value="1"/>
</dbReference>
<evidence type="ECO:0000256" key="3">
    <source>
        <dbReference type="ARBA" id="ARBA00023237"/>
    </source>
</evidence>
<dbReference type="Pfam" id="PF08479">
    <property type="entry name" value="POTRA_2"/>
    <property type="match status" value="1"/>
</dbReference>
<protein>
    <submittedName>
        <fullName evidence="8">Hemolysin activation/secretion protein</fullName>
    </submittedName>
</protein>
<evidence type="ECO:0000259" key="6">
    <source>
        <dbReference type="Pfam" id="PF03865"/>
    </source>
</evidence>
<reference evidence="8 9" key="1">
    <citation type="submission" date="2020-08" db="EMBL/GenBank/DDBJ databases">
        <title>Genomic Encyclopedia of Type Strains, Phase IV (KMG-IV): sequencing the most valuable type-strain genomes for metagenomic binning, comparative biology and taxonomic classification.</title>
        <authorList>
            <person name="Goeker M."/>
        </authorList>
    </citation>
    <scope>NUCLEOTIDE SEQUENCE [LARGE SCALE GENOMIC DNA]</scope>
    <source>
        <strain evidence="8 9">DSM 100044</strain>
    </source>
</reference>
<dbReference type="GO" id="GO:0008320">
    <property type="term" value="F:protein transmembrane transporter activity"/>
    <property type="evidence" value="ECO:0007669"/>
    <property type="project" value="TreeGrafter"/>
</dbReference>
<keyword evidence="2" id="KW-0812">Transmembrane</keyword>
<keyword evidence="5" id="KW-0732">Signal</keyword>
<dbReference type="AlphaFoldDB" id="A0A7W9BGB9"/>
<dbReference type="InterPro" id="IPR051544">
    <property type="entry name" value="TPS_OM_transporter"/>
</dbReference>
<gene>
    <name evidence="8" type="ORF">FHS94_003539</name>
</gene>
<dbReference type="InterPro" id="IPR013686">
    <property type="entry name" value="Polypept-transport_assoc_ShlB"/>
</dbReference>
<keyword evidence="3" id="KW-0998">Cell outer membrane</keyword>
<dbReference type="EMBL" id="JACIJK010000013">
    <property type="protein sequence ID" value="MBB5716667.1"/>
    <property type="molecule type" value="Genomic_DNA"/>
</dbReference>
<evidence type="ECO:0000256" key="2">
    <source>
        <dbReference type="ARBA" id="ARBA00022692"/>
    </source>
</evidence>
<dbReference type="GO" id="GO:0046819">
    <property type="term" value="P:protein secretion by the type V secretion system"/>
    <property type="evidence" value="ECO:0007669"/>
    <property type="project" value="TreeGrafter"/>
</dbReference>
<feature type="signal peptide" evidence="5">
    <location>
        <begin position="1"/>
        <end position="22"/>
    </location>
</feature>
<evidence type="ECO:0000313" key="9">
    <source>
        <dbReference type="Proteomes" id="UP000546200"/>
    </source>
</evidence>
<evidence type="ECO:0000256" key="1">
    <source>
        <dbReference type="ARBA" id="ARBA00022452"/>
    </source>
</evidence>
<dbReference type="InterPro" id="IPR005565">
    <property type="entry name" value="Hemolysn_activator_HlyB_C"/>
</dbReference>
<evidence type="ECO:0000259" key="7">
    <source>
        <dbReference type="Pfam" id="PF08479"/>
    </source>
</evidence>
<comment type="caution">
    <text evidence="8">The sequence shown here is derived from an EMBL/GenBank/DDBJ whole genome shotgun (WGS) entry which is preliminary data.</text>
</comment>
<feature type="compositionally biased region" description="Polar residues" evidence="4">
    <location>
        <begin position="50"/>
        <end position="61"/>
    </location>
</feature>
<organism evidence="8 9">
    <name type="scientific">Sphingomonas aerophila</name>
    <dbReference type="NCBI Taxonomy" id="1344948"/>
    <lineage>
        <taxon>Bacteria</taxon>
        <taxon>Pseudomonadati</taxon>
        <taxon>Pseudomonadota</taxon>
        <taxon>Alphaproteobacteria</taxon>
        <taxon>Sphingomonadales</taxon>
        <taxon>Sphingomonadaceae</taxon>
        <taxon>Sphingomonas</taxon>
    </lineage>
</organism>
<dbReference type="PANTHER" id="PTHR34597:SF6">
    <property type="entry name" value="BLR6126 PROTEIN"/>
    <property type="match status" value="1"/>
</dbReference>
<feature type="domain" description="Polypeptide-transport-associated ShlB-type" evidence="7">
    <location>
        <begin position="69"/>
        <end position="142"/>
    </location>
</feature>